<dbReference type="SMART" id="SM00034">
    <property type="entry name" value="CLECT"/>
    <property type="match status" value="1"/>
</dbReference>
<dbReference type="EMBL" id="CACRXK020035116">
    <property type="protein sequence ID" value="CAB4044486.1"/>
    <property type="molecule type" value="Genomic_DNA"/>
</dbReference>
<evidence type="ECO:0000313" key="2">
    <source>
        <dbReference type="Proteomes" id="UP001152795"/>
    </source>
</evidence>
<dbReference type="SUPFAM" id="SSF56436">
    <property type="entry name" value="C-type lectin-like"/>
    <property type="match status" value="1"/>
</dbReference>
<reference evidence="1" key="1">
    <citation type="submission" date="2020-04" db="EMBL/GenBank/DDBJ databases">
        <authorList>
            <person name="Alioto T."/>
            <person name="Alioto T."/>
            <person name="Gomez Garrido J."/>
        </authorList>
    </citation>
    <scope>NUCLEOTIDE SEQUENCE</scope>
    <source>
        <strain evidence="1">A484AB</strain>
    </source>
</reference>
<evidence type="ECO:0000313" key="1">
    <source>
        <dbReference type="EMBL" id="CAB4044486.1"/>
    </source>
</evidence>
<dbReference type="AlphaFoldDB" id="A0A6S7KF77"/>
<dbReference type="PANTHER" id="PTHR22803">
    <property type="entry name" value="MANNOSE, PHOSPHOLIPASE, LECTIN RECEPTOR RELATED"/>
    <property type="match status" value="1"/>
</dbReference>
<dbReference type="Proteomes" id="UP001152795">
    <property type="component" value="Unassembled WGS sequence"/>
</dbReference>
<keyword evidence="2" id="KW-1185">Reference proteome</keyword>
<feature type="non-terminal residue" evidence="1">
    <location>
        <position position="101"/>
    </location>
</feature>
<protein>
    <submittedName>
        <fullName evidence="1">Uncharacterized protein</fullName>
    </submittedName>
</protein>
<organism evidence="1 2">
    <name type="scientific">Paramuricea clavata</name>
    <name type="common">Red gorgonian</name>
    <name type="synonym">Violescent sea-whip</name>
    <dbReference type="NCBI Taxonomy" id="317549"/>
    <lineage>
        <taxon>Eukaryota</taxon>
        <taxon>Metazoa</taxon>
        <taxon>Cnidaria</taxon>
        <taxon>Anthozoa</taxon>
        <taxon>Octocorallia</taxon>
        <taxon>Malacalcyonacea</taxon>
        <taxon>Plexauridae</taxon>
        <taxon>Paramuricea</taxon>
    </lineage>
</organism>
<sequence length="101" mass="11893">MPYDKGQHFCEYFIDSSLVDVLNERENKLISNLTSSKAWLRFRRCHNKRFFWTNSQPANFTAWESGQPDNKGTDEQCVFMSRNGTWSDGICLERKAFVCQK</sequence>
<dbReference type="InterPro" id="IPR016186">
    <property type="entry name" value="C-type_lectin-like/link_sf"/>
</dbReference>
<dbReference type="OrthoDB" id="5970002at2759"/>
<dbReference type="PROSITE" id="PS50041">
    <property type="entry name" value="C_TYPE_LECTIN_2"/>
    <property type="match status" value="1"/>
</dbReference>
<proteinExistence type="predicted"/>
<dbReference type="Gene3D" id="3.10.100.10">
    <property type="entry name" value="Mannose-Binding Protein A, subunit A"/>
    <property type="match status" value="1"/>
</dbReference>
<dbReference type="InterPro" id="IPR001304">
    <property type="entry name" value="C-type_lectin-like"/>
</dbReference>
<comment type="caution">
    <text evidence="1">The sequence shown here is derived from an EMBL/GenBank/DDBJ whole genome shotgun (WGS) entry which is preliminary data.</text>
</comment>
<dbReference type="InterPro" id="IPR050111">
    <property type="entry name" value="C-type_lectin/snaclec_domain"/>
</dbReference>
<dbReference type="InterPro" id="IPR016187">
    <property type="entry name" value="CTDL_fold"/>
</dbReference>
<name>A0A6S7KF77_PARCT</name>
<gene>
    <name evidence="1" type="ORF">PACLA_8A007152</name>
</gene>
<dbReference type="Pfam" id="PF00059">
    <property type="entry name" value="Lectin_C"/>
    <property type="match status" value="1"/>
</dbReference>
<accession>A0A6S7KF77</accession>